<evidence type="ECO:0000313" key="1">
    <source>
        <dbReference type="EMBL" id="MFC3227028.1"/>
    </source>
</evidence>
<protein>
    <submittedName>
        <fullName evidence="1">Hydroxyquinol 1,2-dioxygenase</fullName>
    </submittedName>
</protein>
<comment type="caution">
    <text evidence="1">The sequence shown here is derived from an EMBL/GenBank/DDBJ whole genome shotgun (WGS) entry which is preliminary data.</text>
</comment>
<name>A0ABV7KXH0_9PROT</name>
<organism evidence="1 2">
    <name type="scientific">Marinibaculum pumilum</name>
    <dbReference type="NCBI Taxonomy" id="1766165"/>
    <lineage>
        <taxon>Bacteria</taxon>
        <taxon>Pseudomonadati</taxon>
        <taxon>Pseudomonadota</taxon>
        <taxon>Alphaproteobacteria</taxon>
        <taxon>Rhodospirillales</taxon>
        <taxon>Rhodospirillaceae</taxon>
        <taxon>Marinibaculum</taxon>
    </lineage>
</organism>
<gene>
    <name evidence="1" type="ORF">ACFOGJ_07300</name>
</gene>
<accession>A0ABV7KXH0</accession>
<sequence>MSEYKTELGSLKEFKKGGVDVIEDNPKNYVFSNVFEVAERCAPYERVAVGINLEYTIEATRAEGDSPWFAADHDEFALCMDGEVEVHLVKLNDPRAVVAEGANGAHLVGDTPDGRKMGRIILKRGHQALLPKGAAYRFSAAAPAVVLLQTMKGPVTVEKWAEICQTDDRP</sequence>
<evidence type="ECO:0000313" key="2">
    <source>
        <dbReference type="Proteomes" id="UP001595528"/>
    </source>
</evidence>
<reference evidence="2" key="1">
    <citation type="journal article" date="2019" name="Int. J. Syst. Evol. Microbiol.">
        <title>The Global Catalogue of Microorganisms (GCM) 10K type strain sequencing project: providing services to taxonomists for standard genome sequencing and annotation.</title>
        <authorList>
            <consortium name="The Broad Institute Genomics Platform"/>
            <consortium name="The Broad Institute Genome Sequencing Center for Infectious Disease"/>
            <person name="Wu L."/>
            <person name="Ma J."/>
        </authorList>
    </citation>
    <scope>NUCLEOTIDE SEQUENCE [LARGE SCALE GENOMIC DNA]</scope>
    <source>
        <strain evidence="2">KCTC 42964</strain>
    </source>
</reference>
<dbReference type="Gene3D" id="2.60.120.10">
    <property type="entry name" value="Jelly Rolls"/>
    <property type="match status" value="1"/>
</dbReference>
<dbReference type="InterPro" id="IPR014710">
    <property type="entry name" value="RmlC-like_jellyroll"/>
</dbReference>
<dbReference type="InterPro" id="IPR011051">
    <property type="entry name" value="RmlC_Cupin_sf"/>
</dbReference>
<dbReference type="Proteomes" id="UP001595528">
    <property type="component" value="Unassembled WGS sequence"/>
</dbReference>
<dbReference type="CDD" id="cd20297">
    <property type="entry name" value="cupin_HQDO_small"/>
    <property type="match status" value="1"/>
</dbReference>
<dbReference type="RefSeq" id="WP_379899189.1">
    <property type="nucleotide sequence ID" value="NZ_JBHRTR010000019.1"/>
</dbReference>
<dbReference type="EMBL" id="JBHRTR010000019">
    <property type="protein sequence ID" value="MFC3227028.1"/>
    <property type="molecule type" value="Genomic_DNA"/>
</dbReference>
<dbReference type="SUPFAM" id="SSF51182">
    <property type="entry name" value="RmlC-like cupins"/>
    <property type="match status" value="1"/>
</dbReference>
<keyword evidence="2" id="KW-1185">Reference proteome</keyword>
<proteinExistence type="predicted"/>